<evidence type="ECO:0000256" key="1">
    <source>
        <dbReference type="ARBA" id="ARBA00009353"/>
    </source>
</evidence>
<comment type="similarity">
    <text evidence="1">Belongs to the NAD(P)-dependent epimerase/dehydratase family. SDR39U1 subfamily.</text>
</comment>
<feature type="domain" description="DUF1731" evidence="3">
    <location>
        <begin position="254"/>
        <end position="300"/>
    </location>
</feature>
<evidence type="ECO:0000313" key="4">
    <source>
        <dbReference type="EMBL" id="SPD74475.1"/>
    </source>
</evidence>
<feature type="domain" description="NAD-dependent epimerase/dehydratase" evidence="2">
    <location>
        <begin position="3"/>
        <end position="218"/>
    </location>
</feature>
<dbReference type="Pfam" id="PF01370">
    <property type="entry name" value="Epimerase"/>
    <property type="match status" value="1"/>
</dbReference>
<dbReference type="SUPFAM" id="SSF51735">
    <property type="entry name" value="NAD(P)-binding Rossmann-fold domains"/>
    <property type="match status" value="1"/>
</dbReference>
<proteinExistence type="inferred from homology"/>
<dbReference type="InterPro" id="IPR036291">
    <property type="entry name" value="NAD(P)-bd_dom_sf"/>
</dbReference>
<dbReference type="PANTHER" id="PTHR11092">
    <property type="entry name" value="SUGAR NUCLEOTIDE EPIMERASE RELATED"/>
    <property type="match status" value="1"/>
</dbReference>
<protein>
    <recommendedName>
        <fullName evidence="5">TIGR01777 family protein</fullName>
    </recommendedName>
</protein>
<dbReference type="InterPro" id="IPR010099">
    <property type="entry name" value="SDR39U1"/>
</dbReference>
<dbReference type="InterPro" id="IPR013549">
    <property type="entry name" value="DUF1731"/>
</dbReference>
<dbReference type="InterPro" id="IPR001509">
    <property type="entry name" value="Epimerase_deHydtase"/>
</dbReference>
<dbReference type="AlphaFoldDB" id="A0A445MYD2"/>
<evidence type="ECO:0008006" key="5">
    <source>
        <dbReference type="Google" id="ProtNLM"/>
    </source>
</evidence>
<dbReference type="NCBIfam" id="TIGR01777">
    <property type="entry name" value="yfcH"/>
    <property type="match status" value="1"/>
</dbReference>
<name>A0A445MYD2_9BACT</name>
<gene>
    <name evidence="4" type="ORF">PITCH_A230161</name>
</gene>
<evidence type="ECO:0000259" key="2">
    <source>
        <dbReference type="Pfam" id="PF01370"/>
    </source>
</evidence>
<evidence type="ECO:0000259" key="3">
    <source>
        <dbReference type="Pfam" id="PF08338"/>
    </source>
</evidence>
<dbReference type="Gene3D" id="3.40.50.720">
    <property type="entry name" value="NAD(P)-binding Rossmann-like Domain"/>
    <property type="match status" value="1"/>
</dbReference>
<reference evidence="4" key="1">
    <citation type="submission" date="2018-01" db="EMBL/GenBank/DDBJ databases">
        <authorList>
            <person name="Regsiter A."/>
            <person name="William W."/>
        </authorList>
    </citation>
    <scope>NUCLEOTIDE SEQUENCE</scope>
    <source>
        <strain evidence="4">TRIP AH-1</strain>
    </source>
</reference>
<dbReference type="Pfam" id="PF08338">
    <property type="entry name" value="DUF1731"/>
    <property type="match status" value="1"/>
</dbReference>
<dbReference type="PANTHER" id="PTHR11092:SF0">
    <property type="entry name" value="EPIMERASE FAMILY PROTEIN SDR39U1"/>
    <property type="match status" value="1"/>
</dbReference>
<sequence>MKVFITGGTGFVGRAISSRLLEQGYNVTLLTRSIGTGRSAPAGLTYLEGDPTEKGKWQGHVADHEIIINLAGASIFSFWTNNKKKLITDSRILTTQNLVDALSGVRGKEAVLLSASAVGYYGFRDDTELDEASAPGDGFLASVTRKWEETALQGRDSIARVVLCRFGIVLGSKGGALLTMVKPIRWYVGCPLGSGRQWFSWIHQEDLAEILLFLIKNKEISGPVNCTAPNPVTNRELTKEMAKAVNRPVLLPAIPSFILKAVMGEFATSLIYGQKVLPKRLLTSGFNFKFPTIQGALKDILA</sequence>
<dbReference type="CDD" id="cd05242">
    <property type="entry name" value="SDR_a8"/>
    <property type="match status" value="1"/>
</dbReference>
<dbReference type="EMBL" id="OJIN01000146">
    <property type="protein sequence ID" value="SPD74475.1"/>
    <property type="molecule type" value="Genomic_DNA"/>
</dbReference>
<organism evidence="4">
    <name type="scientific">uncultured Desulfobacterium sp</name>
    <dbReference type="NCBI Taxonomy" id="201089"/>
    <lineage>
        <taxon>Bacteria</taxon>
        <taxon>Pseudomonadati</taxon>
        <taxon>Thermodesulfobacteriota</taxon>
        <taxon>Desulfobacteria</taxon>
        <taxon>Desulfobacterales</taxon>
        <taxon>Desulfobacteriaceae</taxon>
        <taxon>Desulfobacterium</taxon>
        <taxon>environmental samples</taxon>
    </lineage>
</organism>
<accession>A0A445MYD2</accession>